<evidence type="ECO:0000259" key="5">
    <source>
        <dbReference type="Pfam" id="PF21070"/>
    </source>
</evidence>
<dbReference type="InterPro" id="IPR009612">
    <property type="entry name" value="IcmF-rel"/>
</dbReference>
<keyword evidence="7" id="KW-1185">Reference proteome</keyword>
<organism evidence="6 7">
    <name type="scientific">Shewanella surugensis</name>
    <dbReference type="NCBI Taxonomy" id="212020"/>
    <lineage>
        <taxon>Bacteria</taxon>
        <taxon>Pseudomonadati</taxon>
        <taxon>Pseudomonadota</taxon>
        <taxon>Gammaproteobacteria</taxon>
        <taxon>Alteromonadales</taxon>
        <taxon>Shewanellaceae</taxon>
        <taxon>Shewanella</taxon>
    </lineage>
</organism>
<dbReference type="Pfam" id="PF06744">
    <property type="entry name" value="IcmF_C"/>
    <property type="match status" value="1"/>
</dbReference>
<name>A0ABT0LCV8_9GAMM</name>
<dbReference type="EMBL" id="JAKIKS010000052">
    <property type="protein sequence ID" value="MCL1125537.1"/>
    <property type="molecule type" value="Genomic_DNA"/>
</dbReference>
<dbReference type="PANTHER" id="PTHR36153:SF5">
    <property type="entry name" value="EXPORTED PROTEIN"/>
    <property type="match status" value="1"/>
</dbReference>
<accession>A0ABT0LCV8</accession>
<dbReference type="Pfam" id="PF06761">
    <property type="entry name" value="IcmF-related"/>
    <property type="match status" value="1"/>
</dbReference>
<dbReference type="InterPro" id="IPR017731">
    <property type="entry name" value="TssM1-like"/>
</dbReference>
<evidence type="ECO:0000313" key="7">
    <source>
        <dbReference type="Proteomes" id="UP001203423"/>
    </source>
</evidence>
<dbReference type="SUPFAM" id="SSF52540">
    <property type="entry name" value="P-loop containing nucleoside triphosphate hydrolases"/>
    <property type="match status" value="1"/>
</dbReference>
<dbReference type="Pfam" id="PF14331">
    <property type="entry name" value="IcmF-related_N"/>
    <property type="match status" value="1"/>
</dbReference>
<feature type="transmembrane region" description="Helical" evidence="1">
    <location>
        <begin position="50"/>
        <end position="74"/>
    </location>
</feature>
<evidence type="ECO:0000256" key="1">
    <source>
        <dbReference type="SAM" id="Phobius"/>
    </source>
</evidence>
<dbReference type="InterPro" id="IPR025743">
    <property type="entry name" value="TssM1_N"/>
</dbReference>
<feature type="transmembrane region" description="Helical" evidence="1">
    <location>
        <begin position="453"/>
        <end position="472"/>
    </location>
</feature>
<feature type="domain" description="Type VI secretion system component TssM1 N-terminal" evidence="4">
    <location>
        <begin position="202"/>
        <end position="460"/>
    </location>
</feature>
<dbReference type="InterPro" id="IPR048677">
    <property type="entry name" value="TssM1_hel"/>
</dbReference>
<evidence type="ECO:0000259" key="4">
    <source>
        <dbReference type="Pfam" id="PF14331"/>
    </source>
</evidence>
<dbReference type="PANTHER" id="PTHR36153">
    <property type="entry name" value="INNER MEMBRANE PROTEIN-RELATED"/>
    <property type="match status" value="1"/>
</dbReference>
<feature type="domain" description="Type VI secretion system IcmF C-terminal" evidence="2">
    <location>
        <begin position="1064"/>
        <end position="1170"/>
    </location>
</feature>
<dbReference type="InterPro" id="IPR053156">
    <property type="entry name" value="T6SS_TssM-like"/>
</dbReference>
<proteinExistence type="predicted"/>
<comment type="caution">
    <text evidence="6">The sequence shown here is derived from an EMBL/GenBank/DDBJ whole genome shotgun (WGS) entry which is preliminary data.</text>
</comment>
<evidence type="ECO:0000259" key="3">
    <source>
        <dbReference type="Pfam" id="PF06761"/>
    </source>
</evidence>
<dbReference type="InterPro" id="IPR027417">
    <property type="entry name" value="P-loop_NTPase"/>
</dbReference>
<gene>
    <name evidence="6" type="primary">tssM</name>
    <name evidence="6" type="ORF">L2764_13890</name>
</gene>
<feature type="transmembrane region" description="Helical" evidence="1">
    <location>
        <begin position="20"/>
        <end position="38"/>
    </location>
</feature>
<evidence type="ECO:0000313" key="6">
    <source>
        <dbReference type="EMBL" id="MCL1125537.1"/>
    </source>
</evidence>
<sequence length="1191" mass="135464">MLSIIKGFFKKILPELKSALPILLAVIFVLVNVAIWWAGPWLVIEEQKPLASVVARVLFSTIFSLSCFTLWGLLQWRKVKSYAAQEVKEQQLKEDPIKAIVERQEVELNEVMTHLKQSLNKRNYLYTLPWFLVLGLENAGKTSLINRSGQQFVFSSTKRSSGRKSKNPFSFDWWVGRDAVLIDPDGELLTQKQTGVEGSGEMERRLWLHFVQWLEKTRNRRPLNGVVLAIDVADIVSASVSDRKAYGQLIRTRLRELMETLSTRLPVYISLTKLDLLQGFEPFFRHYSQSQRDEILGFTFSLNSVDNLDSWLDEFDTDFAVFIERVNACLPRALLQCRDVEERADIYSFSRQIAGAHGVLRNFFNEALASDQFSTSALVRGVYFTSVYQEGIPTNAYVDSASRKYGLSETINSAQKSENSTAYFIQPLFKRIIYPEAGLASDNFKVAKQKRRLMVLSFVACSIASALLVGSWHRYYLLNNKQADAVLNKVSNFNEQYHQFSFDEVAKSIVPPLNTIRSATLEFGFFHEKPRYISDLGLYQGHVIGPKVEETYLNLLAYRYIPALLKQVATDMLNASKASDEKLSLLRVFRMMVDQSGRQDKFVTDYFASQWQQAYEGNRVLQSQLMAHLEYALKHTNLEAMRKAGNEEAIDAVSPYDGLITRTQQELGHLPIEQRVYRNLKQTASSELGGPLDLKLTTGPAFELVFSDRAANGSFEKLNVPRLLTKLGFKDYFIPKSDSVSELALIDSWVLGQSQSSDFSVEDKKVLRNKIRDQYINDYNSTWRSALNQFNIKAFRDINHGVFVLDTISSGSEPISRILNTLAEHTELFPNLPDDDNAKTALMASSEYKIAALIDSNFNKINQLGQVGGAQPNYMEEVMESVTQLHGYLKAIQDAPDVGKAALQAAQERLTLNDADPIFALKRIASNLPKPMDSIMVKLANESWKVVLQSAIKHLEVRWHNDIYLEYQQKLASRYPFNTETTKQVSLSDFEHFFGPEGTINVFYEQQMKMFIEENINTLEQFSQAESGNDNAGLIRKEVMESLKQAQKIQTAFFNRQGNLDVQFTMQALQMSPNKRRSVINIDGQYVEYSHGPQRSVELVWPNTLRKSAESKLTLVPSAANQSPRSLAYDGPWAFFRLLDTARMTGSSSTSIDYQFSIDKGDVTYRLHTQDTANPFTSRLLSDYSIPETLY</sequence>
<reference evidence="6 7" key="1">
    <citation type="submission" date="2022-01" db="EMBL/GenBank/DDBJ databases">
        <title>Whole genome-based taxonomy of the Shewanellaceae.</title>
        <authorList>
            <person name="Martin-Rodriguez A.J."/>
        </authorList>
    </citation>
    <scope>NUCLEOTIDE SEQUENCE [LARGE SCALE GENOMIC DNA]</scope>
    <source>
        <strain evidence="6 7">DSM 17177</strain>
    </source>
</reference>
<keyword evidence="1" id="KW-1133">Transmembrane helix</keyword>
<protein>
    <submittedName>
        <fullName evidence="6">Type VI secretion system membrane subunit TssM</fullName>
    </submittedName>
</protein>
<dbReference type="Pfam" id="PF21070">
    <property type="entry name" value="IcmF_helical"/>
    <property type="match status" value="1"/>
</dbReference>
<dbReference type="NCBIfam" id="TIGR03348">
    <property type="entry name" value="VI_IcmF"/>
    <property type="match status" value="1"/>
</dbReference>
<dbReference type="InterPro" id="IPR010623">
    <property type="entry name" value="IcmF_C"/>
</dbReference>
<dbReference type="CDD" id="cd00882">
    <property type="entry name" value="Ras_like_GTPase"/>
    <property type="match status" value="1"/>
</dbReference>
<feature type="domain" description="IcmF-related" evidence="3">
    <location>
        <begin position="511"/>
        <end position="826"/>
    </location>
</feature>
<feature type="domain" description="Type VI secretion system component TssM1 helical" evidence="5">
    <location>
        <begin position="953"/>
        <end position="1017"/>
    </location>
</feature>
<dbReference type="RefSeq" id="WP_248940851.1">
    <property type="nucleotide sequence ID" value="NZ_JAKIKS010000052.1"/>
</dbReference>
<keyword evidence="1" id="KW-0472">Membrane</keyword>
<dbReference type="Proteomes" id="UP001203423">
    <property type="component" value="Unassembled WGS sequence"/>
</dbReference>
<evidence type="ECO:0000259" key="2">
    <source>
        <dbReference type="Pfam" id="PF06744"/>
    </source>
</evidence>
<keyword evidence="1" id="KW-0812">Transmembrane</keyword>